<reference evidence="5" key="1">
    <citation type="submission" date="2016-10" db="EMBL/GenBank/DDBJ databases">
        <authorList>
            <person name="Benchimol M."/>
            <person name="Almeida L.G."/>
            <person name="Vasconcelos A.T."/>
            <person name="Perreira-Neves A."/>
            <person name="Rosa I.A."/>
            <person name="Tasca T."/>
            <person name="Bogo M.R."/>
            <person name="de Souza W."/>
        </authorList>
    </citation>
    <scope>NUCLEOTIDE SEQUENCE [LARGE SCALE GENOMIC DNA]</scope>
    <source>
        <strain evidence="5">K</strain>
    </source>
</reference>
<accession>A0A1J4JTJ9</accession>
<dbReference type="GO" id="GO:0005634">
    <property type="term" value="C:nucleus"/>
    <property type="evidence" value="ECO:0007669"/>
    <property type="project" value="TreeGrafter"/>
</dbReference>
<dbReference type="RefSeq" id="XP_068353982.1">
    <property type="nucleotide sequence ID" value="XM_068508484.1"/>
</dbReference>
<dbReference type="GeneID" id="94843188"/>
<name>A0A1J4JTJ9_9EUKA</name>
<dbReference type="EMBL" id="MLAK01000937">
    <property type="protein sequence ID" value="OHT00846.1"/>
    <property type="molecule type" value="Genomic_DNA"/>
</dbReference>
<dbReference type="PROSITE" id="PS50090">
    <property type="entry name" value="MYB_LIKE"/>
    <property type="match status" value="2"/>
</dbReference>
<feature type="domain" description="HTH myb-type" evidence="4">
    <location>
        <begin position="109"/>
        <end position="159"/>
    </location>
</feature>
<dbReference type="PANTHER" id="PTHR45614:SF241">
    <property type="entry name" value="MYB-LIKE DNA-BINDING PROTEIN"/>
    <property type="match status" value="1"/>
</dbReference>
<dbReference type="SMART" id="SM00717">
    <property type="entry name" value="SANT"/>
    <property type="match status" value="2"/>
</dbReference>
<dbReference type="InterPro" id="IPR009057">
    <property type="entry name" value="Homeodomain-like_sf"/>
</dbReference>
<feature type="domain" description="HTH myb-type" evidence="4">
    <location>
        <begin position="53"/>
        <end position="108"/>
    </location>
</feature>
<dbReference type="FunFam" id="1.10.10.60:FF:000010">
    <property type="entry name" value="Transcriptional activator Myb isoform A"/>
    <property type="match status" value="1"/>
</dbReference>
<dbReference type="GO" id="GO:0000978">
    <property type="term" value="F:RNA polymerase II cis-regulatory region sequence-specific DNA binding"/>
    <property type="evidence" value="ECO:0007669"/>
    <property type="project" value="TreeGrafter"/>
</dbReference>
<dbReference type="PANTHER" id="PTHR45614">
    <property type="entry name" value="MYB PROTEIN-RELATED"/>
    <property type="match status" value="1"/>
</dbReference>
<keyword evidence="1" id="KW-0677">Repeat</keyword>
<dbReference type="OrthoDB" id="2143914at2759"/>
<evidence type="ECO:0000256" key="2">
    <source>
        <dbReference type="ARBA" id="ARBA00023125"/>
    </source>
</evidence>
<dbReference type="InterPro" id="IPR050560">
    <property type="entry name" value="MYB_TF"/>
</dbReference>
<feature type="domain" description="Myb-like" evidence="3">
    <location>
        <begin position="105"/>
        <end position="155"/>
    </location>
</feature>
<dbReference type="GO" id="GO:0000981">
    <property type="term" value="F:DNA-binding transcription factor activity, RNA polymerase II-specific"/>
    <property type="evidence" value="ECO:0007669"/>
    <property type="project" value="TreeGrafter"/>
</dbReference>
<evidence type="ECO:0000259" key="4">
    <source>
        <dbReference type="PROSITE" id="PS51294"/>
    </source>
</evidence>
<evidence type="ECO:0000256" key="1">
    <source>
        <dbReference type="ARBA" id="ARBA00022737"/>
    </source>
</evidence>
<evidence type="ECO:0000313" key="5">
    <source>
        <dbReference type="EMBL" id="OHT00846.1"/>
    </source>
</evidence>
<evidence type="ECO:0000259" key="3">
    <source>
        <dbReference type="PROSITE" id="PS50090"/>
    </source>
</evidence>
<dbReference type="AlphaFoldDB" id="A0A1J4JTJ9"/>
<feature type="domain" description="Myb-like" evidence="3">
    <location>
        <begin position="53"/>
        <end position="104"/>
    </location>
</feature>
<gene>
    <name evidence="5" type="ORF">TRFO_32411</name>
</gene>
<dbReference type="CDD" id="cd00167">
    <property type="entry name" value="SANT"/>
    <property type="match status" value="2"/>
</dbReference>
<protein>
    <submittedName>
        <fullName evidence="5">Myb-like DNA-binding domain containing protein</fullName>
    </submittedName>
</protein>
<dbReference type="Pfam" id="PF00249">
    <property type="entry name" value="Myb_DNA-binding"/>
    <property type="match status" value="2"/>
</dbReference>
<dbReference type="SUPFAM" id="SSF46689">
    <property type="entry name" value="Homeodomain-like"/>
    <property type="match status" value="1"/>
</dbReference>
<dbReference type="PROSITE" id="PS51294">
    <property type="entry name" value="HTH_MYB"/>
    <property type="match status" value="2"/>
</dbReference>
<proteinExistence type="predicted"/>
<evidence type="ECO:0000313" key="6">
    <source>
        <dbReference type="Proteomes" id="UP000179807"/>
    </source>
</evidence>
<dbReference type="InterPro" id="IPR001005">
    <property type="entry name" value="SANT/Myb"/>
</dbReference>
<organism evidence="5 6">
    <name type="scientific">Tritrichomonas foetus</name>
    <dbReference type="NCBI Taxonomy" id="1144522"/>
    <lineage>
        <taxon>Eukaryota</taxon>
        <taxon>Metamonada</taxon>
        <taxon>Parabasalia</taxon>
        <taxon>Tritrichomonadida</taxon>
        <taxon>Tritrichomonadidae</taxon>
        <taxon>Tritrichomonas</taxon>
    </lineage>
</organism>
<sequence>MDFPTTIQDDHTDQSAQPNELSLTTAQNSYALSNEIINLIFQMQQTGQFDQTKPETNRGCWTPEEDERLQAAVNQIGTKKWTDVAKFVPTRTSKQCRERWFNRLLPNLKHEPFEQWEDDIIIAKQKEIGNRWAMIAKLLQGRSPNAVKNRWHAVLKNQVGYQEAKIEGDEQQLMQIQMIPAIQEHYQGSTGADI</sequence>
<dbReference type="Gene3D" id="1.10.10.60">
    <property type="entry name" value="Homeodomain-like"/>
    <property type="match status" value="2"/>
</dbReference>
<keyword evidence="6" id="KW-1185">Reference proteome</keyword>
<dbReference type="VEuPathDB" id="TrichDB:TRFO_32411"/>
<dbReference type="InterPro" id="IPR017930">
    <property type="entry name" value="Myb_dom"/>
</dbReference>
<comment type="caution">
    <text evidence="5">The sequence shown here is derived from an EMBL/GenBank/DDBJ whole genome shotgun (WGS) entry which is preliminary data.</text>
</comment>
<dbReference type="Proteomes" id="UP000179807">
    <property type="component" value="Unassembled WGS sequence"/>
</dbReference>
<keyword evidence="2" id="KW-0238">DNA-binding</keyword>